<sequence length="77" mass="8830">MTKQTQTYVFYKKFNNPDWVAISYVKKSDLENEMSDFIQSFITAFSICLSIYLIIAVTFPDVSATDAFGVFNGSQRH</sequence>
<dbReference type="Proteomes" id="UP000401081">
    <property type="component" value="Unassembled WGS sequence"/>
</dbReference>
<organism evidence="2 3">
    <name type="scientific">Kluyvera cryocrescens</name>
    <name type="common">Kluyvera citrophila</name>
    <dbReference type="NCBI Taxonomy" id="580"/>
    <lineage>
        <taxon>Bacteria</taxon>
        <taxon>Pseudomonadati</taxon>
        <taxon>Pseudomonadota</taxon>
        <taxon>Gammaproteobacteria</taxon>
        <taxon>Enterobacterales</taxon>
        <taxon>Enterobacteriaceae</taxon>
        <taxon>Kluyvera</taxon>
    </lineage>
</organism>
<keyword evidence="1" id="KW-1133">Transmembrane helix</keyword>
<dbReference type="EMBL" id="CAADJD010000006">
    <property type="protein sequence ID" value="VFS56560.1"/>
    <property type="molecule type" value="Genomic_DNA"/>
</dbReference>
<gene>
    <name evidence="2" type="ORF">NCTC12993_00478</name>
</gene>
<protein>
    <submittedName>
        <fullName evidence="2">Uncharacterized protein</fullName>
    </submittedName>
</protein>
<evidence type="ECO:0000256" key="1">
    <source>
        <dbReference type="SAM" id="Phobius"/>
    </source>
</evidence>
<evidence type="ECO:0000313" key="3">
    <source>
        <dbReference type="Proteomes" id="UP000401081"/>
    </source>
</evidence>
<keyword evidence="3" id="KW-1185">Reference proteome</keyword>
<dbReference type="AlphaFoldDB" id="A0A485A7H2"/>
<proteinExistence type="predicted"/>
<feature type="transmembrane region" description="Helical" evidence="1">
    <location>
        <begin position="37"/>
        <end position="59"/>
    </location>
</feature>
<keyword evidence="1" id="KW-0812">Transmembrane</keyword>
<reference evidence="2 3" key="1">
    <citation type="submission" date="2019-03" db="EMBL/GenBank/DDBJ databases">
        <authorList>
            <consortium name="Pathogen Informatics"/>
        </authorList>
    </citation>
    <scope>NUCLEOTIDE SEQUENCE [LARGE SCALE GENOMIC DNA]</scope>
    <source>
        <strain evidence="2 3">NCTC12993</strain>
    </source>
</reference>
<accession>A0A485A7H2</accession>
<evidence type="ECO:0000313" key="2">
    <source>
        <dbReference type="EMBL" id="VFS56560.1"/>
    </source>
</evidence>
<name>A0A485A7H2_KLUCR</name>
<keyword evidence="1" id="KW-0472">Membrane</keyword>